<reference evidence="1" key="1">
    <citation type="submission" date="2020-01" db="EMBL/GenBank/DDBJ databases">
        <title>Evolution and transmission of blaNDM-harboring conjugative plasmids in Escherichia coli.</title>
        <authorList>
            <person name="Zhu J."/>
            <person name="Zheng X."/>
            <person name="Jiang H."/>
        </authorList>
    </citation>
    <scope>NUCLEOTIDE SEQUENCE</scope>
    <source>
        <strain evidence="1">TJ-33</strain>
        <plasmid evidence="1">pNDM-TJ33</plasmid>
    </source>
</reference>
<accession>A0A6G9I2M1</accession>
<dbReference type="EMBL" id="MN915010">
    <property type="protein sequence ID" value="QIQ17574.1"/>
    <property type="molecule type" value="Genomic_DNA"/>
</dbReference>
<sequence length="47" mass="5278">MRIDLPDIEYEISQVQLGRRKTTYSECIESLIIDETSSGMAISSINA</sequence>
<keyword evidence="1" id="KW-0614">Plasmid</keyword>
<name>A0A6G9I2M1_ECOLX</name>
<geneLocation type="plasmid" evidence="1">
    <name>pNDM-TJ33</name>
</geneLocation>
<protein>
    <submittedName>
        <fullName evidence="1">Uncharacterized protein</fullName>
    </submittedName>
</protein>
<evidence type="ECO:0000313" key="1">
    <source>
        <dbReference type="EMBL" id="QIQ17574.1"/>
    </source>
</evidence>
<organism evidence="1">
    <name type="scientific">Escherichia coli</name>
    <dbReference type="NCBI Taxonomy" id="562"/>
    <lineage>
        <taxon>Bacteria</taxon>
        <taxon>Pseudomonadati</taxon>
        <taxon>Pseudomonadota</taxon>
        <taxon>Gammaproteobacteria</taxon>
        <taxon>Enterobacterales</taxon>
        <taxon>Enterobacteriaceae</taxon>
        <taxon>Escherichia</taxon>
    </lineage>
</organism>
<proteinExistence type="predicted"/>
<dbReference type="AlphaFoldDB" id="A0A6G9I2M1"/>